<dbReference type="EMBL" id="JBHSPH010000002">
    <property type="protein sequence ID" value="MFC5861742.1"/>
    <property type="molecule type" value="Genomic_DNA"/>
</dbReference>
<evidence type="ECO:0000313" key="2">
    <source>
        <dbReference type="Proteomes" id="UP001596091"/>
    </source>
</evidence>
<accession>A0ABW1EBR1</accession>
<proteinExistence type="predicted"/>
<dbReference type="RefSeq" id="WP_263337312.1">
    <property type="nucleotide sequence ID" value="NZ_JAGSYH010000004.1"/>
</dbReference>
<name>A0ABW1EBR1_9BACT</name>
<sequence>MKSAVSALYRLLWRRKYDPLSCNEQLAFGRRYTLHWDDPELKKPARRGSRPA</sequence>
<keyword evidence="2" id="KW-1185">Reference proteome</keyword>
<dbReference type="Proteomes" id="UP001596091">
    <property type="component" value="Unassembled WGS sequence"/>
</dbReference>
<comment type="caution">
    <text evidence="1">The sequence shown here is derived from an EMBL/GenBank/DDBJ whole genome shotgun (WGS) entry which is preliminary data.</text>
</comment>
<gene>
    <name evidence="1" type="ORF">ACFPT7_05515</name>
</gene>
<evidence type="ECO:0000313" key="1">
    <source>
        <dbReference type="EMBL" id="MFC5861742.1"/>
    </source>
</evidence>
<reference evidence="2" key="1">
    <citation type="journal article" date="2019" name="Int. J. Syst. Evol. Microbiol.">
        <title>The Global Catalogue of Microorganisms (GCM) 10K type strain sequencing project: providing services to taxonomists for standard genome sequencing and annotation.</title>
        <authorList>
            <consortium name="The Broad Institute Genomics Platform"/>
            <consortium name="The Broad Institute Genome Sequencing Center for Infectious Disease"/>
            <person name="Wu L."/>
            <person name="Ma J."/>
        </authorList>
    </citation>
    <scope>NUCLEOTIDE SEQUENCE [LARGE SCALE GENOMIC DNA]</scope>
    <source>
        <strain evidence="2">JCM 4087</strain>
    </source>
</reference>
<protein>
    <submittedName>
        <fullName evidence="1">Uncharacterized protein</fullName>
    </submittedName>
</protein>
<organism evidence="1 2">
    <name type="scientific">Acidicapsa dinghuensis</name>
    <dbReference type="NCBI Taxonomy" id="2218256"/>
    <lineage>
        <taxon>Bacteria</taxon>
        <taxon>Pseudomonadati</taxon>
        <taxon>Acidobacteriota</taxon>
        <taxon>Terriglobia</taxon>
        <taxon>Terriglobales</taxon>
        <taxon>Acidobacteriaceae</taxon>
        <taxon>Acidicapsa</taxon>
    </lineage>
</organism>